<feature type="region of interest" description="Disordered" evidence="2">
    <location>
        <begin position="172"/>
        <end position="196"/>
    </location>
</feature>
<feature type="compositionally biased region" description="Low complexity" evidence="2">
    <location>
        <begin position="95"/>
        <end position="141"/>
    </location>
</feature>
<feature type="coiled-coil region" evidence="1">
    <location>
        <begin position="252"/>
        <end position="279"/>
    </location>
</feature>
<proteinExistence type="predicted"/>
<feature type="compositionally biased region" description="Gly residues" evidence="2">
    <location>
        <begin position="80"/>
        <end position="94"/>
    </location>
</feature>
<gene>
    <name evidence="3" type="ORF">SARC_13695</name>
</gene>
<evidence type="ECO:0000256" key="2">
    <source>
        <dbReference type="SAM" id="MobiDB-lite"/>
    </source>
</evidence>
<organism evidence="3 4">
    <name type="scientific">Sphaeroforma arctica JP610</name>
    <dbReference type="NCBI Taxonomy" id="667725"/>
    <lineage>
        <taxon>Eukaryota</taxon>
        <taxon>Ichthyosporea</taxon>
        <taxon>Ichthyophonida</taxon>
        <taxon>Sphaeroforma</taxon>
    </lineage>
</organism>
<protein>
    <submittedName>
        <fullName evidence="3">Uncharacterized protein</fullName>
    </submittedName>
</protein>
<name>A0A0L0FCE8_9EUKA</name>
<evidence type="ECO:0000256" key="1">
    <source>
        <dbReference type="SAM" id="Coils"/>
    </source>
</evidence>
<feature type="compositionally biased region" description="Polar residues" evidence="2">
    <location>
        <begin position="11"/>
        <end position="32"/>
    </location>
</feature>
<dbReference type="AlphaFoldDB" id="A0A0L0FCE8"/>
<accession>A0A0L0FCE8</accession>
<evidence type="ECO:0000313" key="3">
    <source>
        <dbReference type="EMBL" id="KNC73748.1"/>
    </source>
</evidence>
<reference evidence="3 4" key="1">
    <citation type="submission" date="2011-02" db="EMBL/GenBank/DDBJ databases">
        <title>The Genome Sequence of Sphaeroforma arctica JP610.</title>
        <authorList>
            <consortium name="The Broad Institute Genome Sequencing Platform"/>
            <person name="Russ C."/>
            <person name="Cuomo C."/>
            <person name="Young S.K."/>
            <person name="Zeng Q."/>
            <person name="Gargeya S."/>
            <person name="Alvarado L."/>
            <person name="Berlin A."/>
            <person name="Chapman S.B."/>
            <person name="Chen Z."/>
            <person name="Freedman E."/>
            <person name="Gellesch M."/>
            <person name="Goldberg J."/>
            <person name="Griggs A."/>
            <person name="Gujja S."/>
            <person name="Heilman E."/>
            <person name="Heiman D."/>
            <person name="Howarth C."/>
            <person name="Mehta T."/>
            <person name="Neiman D."/>
            <person name="Pearson M."/>
            <person name="Roberts A."/>
            <person name="Saif S."/>
            <person name="Shea T."/>
            <person name="Shenoy N."/>
            <person name="Sisk P."/>
            <person name="Stolte C."/>
            <person name="Sykes S."/>
            <person name="White J."/>
            <person name="Yandava C."/>
            <person name="Burger G."/>
            <person name="Gray M.W."/>
            <person name="Holland P.W.H."/>
            <person name="King N."/>
            <person name="Lang F.B.F."/>
            <person name="Roger A.J."/>
            <person name="Ruiz-Trillo I."/>
            <person name="Haas B."/>
            <person name="Nusbaum C."/>
            <person name="Birren B."/>
        </authorList>
    </citation>
    <scope>NUCLEOTIDE SEQUENCE [LARGE SCALE GENOMIC DNA]</scope>
    <source>
        <strain evidence="3 4">JP610</strain>
    </source>
</reference>
<dbReference type="GeneID" id="25914199"/>
<dbReference type="Proteomes" id="UP000054560">
    <property type="component" value="Unassembled WGS sequence"/>
</dbReference>
<keyword evidence="1" id="KW-0175">Coiled coil</keyword>
<feature type="non-terminal residue" evidence="3">
    <location>
        <position position="344"/>
    </location>
</feature>
<sequence length="344" mass="37068">TDQAGGKLVTPPTSTRQNTAVHDQPNTHTSCTKKQENKGAKGLLSYFQPAQTSNSETPQAGADKPSSSTRNISTNSGTHTGMGTGEGRYAGQGTGNNSRGGNSRGSTSTYALNRNNSGTSNPSTTTTTTTNTSTNITNNNNGDITGHGMSNQNQARHIINLVDGCHGPVTGFSAAAPPPKRPRTAGGGKPASSVEQTDVKITQAKSPTQVLERKGTGIEPQKRNGTGVGADERRWNEDRDELHAHEMNSRAVAEVTQQLSEATKDLERQKRENAKLIRNGLDLTMKNSALVEQVEVLDERNVRARTAIHRLLVEEYRRRRTDLKTKTDQNNLKLVAIAHKRKGT</sequence>
<feature type="compositionally biased region" description="Polar residues" evidence="2">
    <location>
        <begin position="48"/>
        <end position="58"/>
    </location>
</feature>
<keyword evidence="4" id="KW-1185">Reference proteome</keyword>
<dbReference type="EMBL" id="KQ245204">
    <property type="protein sequence ID" value="KNC73748.1"/>
    <property type="molecule type" value="Genomic_DNA"/>
</dbReference>
<dbReference type="RefSeq" id="XP_014147650.1">
    <property type="nucleotide sequence ID" value="XM_014292175.1"/>
</dbReference>
<evidence type="ECO:0000313" key="4">
    <source>
        <dbReference type="Proteomes" id="UP000054560"/>
    </source>
</evidence>
<feature type="compositionally biased region" description="Polar residues" evidence="2">
    <location>
        <begin position="65"/>
        <end position="79"/>
    </location>
</feature>
<feature type="non-terminal residue" evidence="3">
    <location>
        <position position="1"/>
    </location>
</feature>
<feature type="region of interest" description="Disordered" evidence="2">
    <location>
        <begin position="1"/>
        <end position="150"/>
    </location>
</feature>